<gene>
    <name evidence="12" type="ORF">GIS00_05650</name>
</gene>
<dbReference type="InterPro" id="IPR011053">
    <property type="entry name" value="Single_hybrid_motif"/>
</dbReference>
<dbReference type="InterPro" id="IPR005482">
    <property type="entry name" value="Biotin_COase_C"/>
</dbReference>
<keyword evidence="13" id="KW-1185">Reference proteome</keyword>
<keyword evidence="3" id="KW-0436">Ligase</keyword>
<dbReference type="CDD" id="cd06850">
    <property type="entry name" value="biotinyl_domain"/>
    <property type="match status" value="1"/>
</dbReference>
<dbReference type="Proteomes" id="UP000460221">
    <property type="component" value="Unassembled WGS sequence"/>
</dbReference>
<dbReference type="GO" id="GO:0046872">
    <property type="term" value="F:metal ion binding"/>
    <property type="evidence" value="ECO:0007669"/>
    <property type="project" value="InterPro"/>
</dbReference>
<dbReference type="PROSITE" id="PS50979">
    <property type="entry name" value="BC"/>
    <property type="match status" value="1"/>
</dbReference>
<feature type="region of interest" description="Disordered" evidence="8">
    <location>
        <begin position="449"/>
        <end position="468"/>
    </location>
</feature>
<organism evidence="12 13">
    <name type="scientific">Nakamurella alba</name>
    <dbReference type="NCBI Taxonomy" id="2665158"/>
    <lineage>
        <taxon>Bacteria</taxon>
        <taxon>Bacillati</taxon>
        <taxon>Actinomycetota</taxon>
        <taxon>Actinomycetes</taxon>
        <taxon>Nakamurellales</taxon>
        <taxon>Nakamurellaceae</taxon>
        <taxon>Nakamurella</taxon>
    </lineage>
</organism>
<dbReference type="Pfam" id="PF00364">
    <property type="entry name" value="Biotin_lipoyl"/>
    <property type="match status" value="1"/>
</dbReference>
<dbReference type="InterPro" id="IPR000089">
    <property type="entry name" value="Biotin_lipoyl"/>
</dbReference>
<protein>
    <recommendedName>
        <fullName evidence="2">biotin carboxylase</fullName>
        <ecNumber evidence="2">6.3.4.14</ecNumber>
    </recommendedName>
</protein>
<dbReference type="RefSeq" id="WP_154767289.1">
    <property type="nucleotide sequence ID" value="NZ_WLYK01000001.1"/>
</dbReference>
<evidence type="ECO:0000256" key="6">
    <source>
        <dbReference type="ARBA" id="ARBA00023267"/>
    </source>
</evidence>
<dbReference type="Gene3D" id="2.40.50.100">
    <property type="match status" value="1"/>
</dbReference>
<dbReference type="Gene3D" id="3.30.470.20">
    <property type="entry name" value="ATP-grasp fold, B domain"/>
    <property type="match status" value="1"/>
</dbReference>
<dbReference type="PANTHER" id="PTHR18866:SF33">
    <property type="entry name" value="METHYLCROTONOYL-COA CARBOXYLASE SUBUNIT ALPHA, MITOCHONDRIAL-RELATED"/>
    <property type="match status" value="1"/>
</dbReference>
<evidence type="ECO:0000256" key="7">
    <source>
        <dbReference type="PROSITE-ProRule" id="PRU00409"/>
    </source>
</evidence>
<evidence type="ECO:0000256" key="2">
    <source>
        <dbReference type="ARBA" id="ARBA00013263"/>
    </source>
</evidence>
<dbReference type="AlphaFoldDB" id="A0A7K1FH47"/>
<keyword evidence="5 7" id="KW-0067">ATP-binding</keyword>
<dbReference type="SUPFAM" id="SSF51230">
    <property type="entry name" value="Single hybrid motif"/>
    <property type="match status" value="1"/>
</dbReference>
<dbReference type="GO" id="GO:0004075">
    <property type="term" value="F:biotin carboxylase activity"/>
    <property type="evidence" value="ECO:0007669"/>
    <property type="project" value="UniProtKB-EC"/>
</dbReference>
<dbReference type="PROSITE" id="PS00867">
    <property type="entry name" value="CPSASE_2"/>
    <property type="match status" value="1"/>
</dbReference>
<accession>A0A7K1FH47</accession>
<evidence type="ECO:0000259" key="10">
    <source>
        <dbReference type="PROSITE" id="PS50975"/>
    </source>
</evidence>
<dbReference type="Pfam" id="PF02785">
    <property type="entry name" value="Biotin_carb_C"/>
    <property type="match status" value="1"/>
</dbReference>
<dbReference type="PROSITE" id="PS50975">
    <property type="entry name" value="ATP_GRASP"/>
    <property type="match status" value="1"/>
</dbReference>
<comment type="cofactor">
    <cofactor evidence="1">
        <name>biotin</name>
        <dbReference type="ChEBI" id="CHEBI:57586"/>
    </cofactor>
</comment>
<keyword evidence="6" id="KW-0092">Biotin</keyword>
<dbReference type="InterPro" id="IPR011761">
    <property type="entry name" value="ATP-grasp"/>
</dbReference>
<name>A0A7K1FH47_9ACTN</name>
<evidence type="ECO:0000259" key="11">
    <source>
        <dbReference type="PROSITE" id="PS50979"/>
    </source>
</evidence>
<feature type="domain" description="ATP-grasp" evidence="10">
    <location>
        <begin position="120"/>
        <end position="317"/>
    </location>
</feature>
<evidence type="ECO:0000259" key="9">
    <source>
        <dbReference type="PROSITE" id="PS50968"/>
    </source>
</evidence>
<sequence length="589" mass="60762">MFTRLLVANRGEIAVRVMRACRELGISTVAVHSAAEALSPHVLAADSAVCIGGPTAAESYLDAAAVIAAAVAQGADAVHPGYGFLSENADFAQGCADAGLVFVGPTPEAIRVMGDKTTARAAAAAAGVPMLPGSDGAVDPADIPDVADRIGFPVVVKAAFGGGGRGMRVVTDPDRLVEAAASAAREATGAFGRPEVFVERYLPDARHLEVQVLGDAHGTVIAVGDRDCTVQRRHQKLMEEAPAPDLPDAVRNGIRDASVALATAVGYRGAGTVEFLYSPGTEEFFFLEMNTRLQVEHGVTELVTGIDLVHEQLRIGAGEPLRYAQADVRVTGHAIQARISAEDPWAGFLPRTGLIERCVLPVAPWVRTDFGVVTGSTVHPYYDSMIGKVMAWGPTRAEAADRLRLALGDLVVEGVATTAPYLAALLALPDHRDMNYSTDTVGERWDPAGFPPPAAAPAGPAAPVTPAPAGPVRRDVVIETDRGPLTLTVWGAAGRAGTDTTARSGSGRKAGGGTSAGGGKEPLAPMDATVIRVDVAAGDEVEQGAVLAVLEAMKMEMPVTAGRSGTVAEILVTVGQTVATGQRIAVLAG</sequence>
<feature type="compositionally biased region" description="Low complexity" evidence="8">
    <location>
        <begin position="496"/>
        <end position="507"/>
    </location>
</feature>
<dbReference type="InterPro" id="IPR016185">
    <property type="entry name" value="PreATP-grasp_dom_sf"/>
</dbReference>
<dbReference type="FunFam" id="3.40.50.20:FF:000010">
    <property type="entry name" value="Propionyl-CoA carboxylase subunit alpha"/>
    <property type="match status" value="1"/>
</dbReference>
<dbReference type="GO" id="GO:0005524">
    <property type="term" value="F:ATP binding"/>
    <property type="evidence" value="ECO:0007669"/>
    <property type="project" value="UniProtKB-UniRule"/>
</dbReference>
<dbReference type="InterPro" id="IPR050856">
    <property type="entry name" value="Biotin_carboxylase_complex"/>
</dbReference>
<dbReference type="PANTHER" id="PTHR18866">
    <property type="entry name" value="CARBOXYLASE:PYRUVATE/ACETYL-COA/PROPIONYL-COA CARBOXYLASE"/>
    <property type="match status" value="1"/>
</dbReference>
<dbReference type="SMART" id="SM00878">
    <property type="entry name" value="Biotin_carb_C"/>
    <property type="match status" value="1"/>
</dbReference>
<dbReference type="Pfam" id="PF02786">
    <property type="entry name" value="CPSase_L_D2"/>
    <property type="match status" value="1"/>
</dbReference>
<comment type="caution">
    <text evidence="12">The sequence shown here is derived from an EMBL/GenBank/DDBJ whole genome shotgun (WGS) entry which is preliminary data.</text>
</comment>
<dbReference type="EC" id="6.3.4.14" evidence="2"/>
<evidence type="ECO:0000256" key="1">
    <source>
        <dbReference type="ARBA" id="ARBA00001953"/>
    </source>
</evidence>
<dbReference type="InterPro" id="IPR011764">
    <property type="entry name" value="Biotin_carboxylation_dom"/>
</dbReference>
<dbReference type="InterPro" id="IPR005479">
    <property type="entry name" value="CPAse_ATP-bd"/>
</dbReference>
<feature type="domain" description="Biotin carboxylation" evidence="11">
    <location>
        <begin position="1"/>
        <end position="446"/>
    </location>
</feature>
<dbReference type="SUPFAM" id="SSF56059">
    <property type="entry name" value="Glutathione synthetase ATP-binding domain-like"/>
    <property type="match status" value="1"/>
</dbReference>
<evidence type="ECO:0000256" key="3">
    <source>
        <dbReference type="ARBA" id="ARBA00022598"/>
    </source>
</evidence>
<feature type="domain" description="Lipoyl-binding" evidence="9">
    <location>
        <begin position="509"/>
        <end position="588"/>
    </location>
</feature>
<feature type="compositionally biased region" description="Gly residues" evidence="8">
    <location>
        <begin position="508"/>
        <end position="520"/>
    </location>
</feature>
<proteinExistence type="predicted"/>
<dbReference type="EMBL" id="WLYK01000001">
    <property type="protein sequence ID" value="MTD13428.1"/>
    <property type="molecule type" value="Genomic_DNA"/>
</dbReference>
<dbReference type="Pfam" id="PF00289">
    <property type="entry name" value="Biotin_carb_N"/>
    <property type="match status" value="1"/>
</dbReference>
<dbReference type="PROSITE" id="PS00866">
    <property type="entry name" value="CPSASE_1"/>
    <property type="match status" value="1"/>
</dbReference>
<dbReference type="SUPFAM" id="SSF51246">
    <property type="entry name" value="Rudiment single hybrid motif"/>
    <property type="match status" value="1"/>
</dbReference>
<keyword evidence="4 7" id="KW-0547">Nucleotide-binding</keyword>
<reference evidence="12 13" key="1">
    <citation type="submission" date="2019-11" db="EMBL/GenBank/DDBJ databases">
        <authorList>
            <person name="Jiang L.-Q."/>
        </authorList>
    </citation>
    <scope>NUCLEOTIDE SEQUENCE [LARGE SCALE GENOMIC DNA]</scope>
    <source>
        <strain evidence="12 13">YIM 132087</strain>
    </source>
</reference>
<feature type="region of interest" description="Disordered" evidence="8">
    <location>
        <begin position="496"/>
        <end position="523"/>
    </location>
</feature>
<evidence type="ECO:0000256" key="5">
    <source>
        <dbReference type="ARBA" id="ARBA00022840"/>
    </source>
</evidence>
<evidence type="ECO:0000313" key="13">
    <source>
        <dbReference type="Proteomes" id="UP000460221"/>
    </source>
</evidence>
<dbReference type="InterPro" id="IPR005481">
    <property type="entry name" value="BC-like_N"/>
</dbReference>
<evidence type="ECO:0000256" key="4">
    <source>
        <dbReference type="ARBA" id="ARBA00022741"/>
    </source>
</evidence>
<dbReference type="PROSITE" id="PS50968">
    <property type="entry name" value="BIOTINYL_LIPOYL"/>
    <property type="match status" value="1"/>
</dbReference>
<evidence type="ECO:0000313" key="12">
    <source>
        <dbReference type="EMBL" id="MTD13428.1"/>
    </source>
</evidence>
<evidence type="ECO:0000256" key="8">
    <source>
        <dbReference type="SAM" id="MobiDB-lite"/>
    </source>
</evidence>
<dbReference type="SUPFAM" id="SSF52440">
    <property type="entry name" value="PreATP-grasp domain"/>
    <property type="match status" value="1"/>
</dbReference>
<dbReference type="InterPro" id="IPR011054">
    <property type="entry name" value="Rudment_hybrid_motif"/>
</dbReference>